<dbReference type="OrthoDB" id="10579460at2759"/>
<name>A0A8S0PR26_OLEEU</name>
<dbReference type="Gramene" id="OE9A038361T1">
    <property type="protein sequence ID" value="OE9A038361C1"/>
    <property type="gene ID" value="OE9A038361"/>
</dbReference>
<sequence>MQGLNPSFLTSQKNFGQWDLMDQEDQGVAGVVDLWYRVFSWSRWVHWWVFQWNTLGDFFLTVLAGLDLFALLPSNGNSDTLPAFTAV</sequence>
<dbReference type="EMBL" id="CACTIH010000185">
    <property type="protein sequence ID" value="CAA2956385.1"/>
    <property type="molecule type" value="Genomic_DNA"/>
</dbReference>
<reference evidence="1 2" key="1">
    <citation type="submission" date="2019-12" db="EMBL/GenBank/DDBJ databases">
        <authorList>
            <person name="Alioto T."/>
            <person name="Alioto T."/>
            <person name="Gomez Garrido J."/>
        </authorList>
    </citation>
    <scope>NUCLEOTIDE SEQUENCE [LARGE SCALE GENOMIC DNA]</scope>
</reference>
<evidence type="ECO:0000313" key="2">
    <source>
        <dbReference type="Proteomes" id="UP000594638"/>
    </source>
</evidence>
<comment type="caution">
    <text evidence="1">The sequence shown here is derived from an EMBL/GenBank/DDBJ whole genome shotgun (WGS) entry which is preliminary data.</text>
</comment>
<dbReference type="AlphaFoldDB" id="A0A8S0PR26"/>
<organism evidence="1 2">
    <name type="scientific">Olea europaea subsp. europaea</name>
    <dbReference type="NCBI Taxonomy" id="158383"/>
    <lineage>
        <taxon>Eukaryota</taxon>
        <taxon>Viridiplantae</taxon>
        <taxon>Streptophyta</taxon>
        <taxon>Embryophyta</taxon>
        <taxon>Tracheophyta</taxon>
        <taxon>Spermatophyta</taxon>
        <taxon>Magnoliopsida</taxon>
        <taxon>eudicotyledons</taxon>
        <taxon>Gunneridae</taxon>
        <taxon>Pentapetalae</taxon>
        <taxon>asterids</taxon>
        <taxon>lamiids</taxon>
        <taxon>Lamiales</taxon>
        <taxon>Oleaceae</taxon>
        <taxon>Oleeae</taxon>
        <taxon>Olea</taxon>
    </lineage>
</organism>
<gene>
    <name evidence="1" type="ORF">OLEA9_A038361</name>
</gene>
<accession>A0A8S0PR26</accession>
<proteinExistence type="predicted"/>
<keyword evidence="2" id="KW-1185">Reference proteome</keyword>
<protein>
    <submittedName>
        <fullName evidence="1">Uncharacterized protein</fullName>
    </submittedName>
</protein>
<evidence type="ECO:0000313" key="1">
    <source>
        <dbReference type="EMBL" id="CAA2956385.1"/>
    </source>
</evidence>
<dbReference type="Proteomes" id="UP000594638">
    <property type="component" value="Unassembled WGS sequence"/>
</dbReference>